<dbReference type="Gene3D" id="2.40.10.10">
    <property type="entry name" value="Trypsin-like serine proteases"/>
    <property type="match status" value="2"/>
</dbReference>
<evidence type="ECO:0000256" key="1">
    <source>
        <dbReference type="ARBA" id="ARBA00007664"/>
    </source>
</evidence>
<dbReference type="InterPro" id="IPR004236">
    <property type="entry name" value="Pept_S1_alpha_lytic"/>
</dbReference>
<keyword evidence="2" id="KW-0645">Protease</keyword>
<proteinExistence type="inferred from homology"/>
<dbReference type="InterPro" id="IPR009003">
    <property type="entry name" value="Peptidase_S1_PA"/>
</dbReference>
<reference evidence="11" key="1">
    <citation type="journal article" date="2019" name="Int. J. Syst. Evol. Microbiol.">
        <title>The Global Catalogue of Microorganisms (GCM) 10K type strain sequencing project: providing services to taxonomists for standard genome sequencing and annotation.</title>
        <authorList>
            <consortium name="The Broad Institute Genomics Platform"/>
            <consortium name="The Broad Institute Genome Sequencing Center for Infectious Disease"/>
            <person name="Wu L."/>
            <person name="Ma J."/>
        </authorList>
    </citation>
    <scope>NUCLEOTIDE SEQUENCE [LARGE SCALE GENOMIC DNA]</scope>
    <source>
        <strain evidence="11">CCUG 55585</strain>
    </source>
</reference>
<feature type="chain" id="PRO_5045378938" evidence="8">
    <location>
        <begin position="26"/>
        <end position="394"/>
    </location>
</feature>
<sequence length="394" mass="41041">MSHSKFVDRKTLVSIAVAMATAALAGTAGANDARTSIPADMAAAMQRDLNLTAEQLPRFFKLQHETLAREAQARRAFGANFAGGWLERTSTGDFRYVVATTGAAKASLPGSEVRQVRHSLRQLEGTMARLDDIRQRARDARALNGVQSWYVDLQTNSVVVKVQDGATLRAIDFVAVSGANVDTVRFERAEGIAMPAANVIGGNRYGSGGGSCSIGFSVTRGATKGFATAGHCGSAGTSVSIGGVAVGSVQGSSFPTNDRAWASVRSVDVLYGQVNRYNGTNVAVRGSTEYGVGTAVCRSGYASGWRCGTITSNSVTVNYSNGPVYGLRQANACLTQGDSGGSWLAGNQAQGVSSGGQLYGSAPPYSNCSVSNPVSYYQRINPLLSAYGLSLVLG</sequence>
<dbReference type="InterPro" id="IPR037295">
    <property type="entry name" value="Alpha-lytic_protease_prodomain"/>
</dbReference>
<dbReference type="InterPro" id="IPR035070">
    <property type="entry name" value="Streptogrisin_prodomain"/>
</dbReference>
<evidence type="ECO:0000313" key="11">
    <source>
        <dbReference type="Proteomes" id="UP001597110"/>
    </source>
</evidence>
<keyword evidence="4" id="KW-0378">Hydrolase</keyword>
<evidence type="ECO:0000256" key="3">
    <source>
        <dbReference type="ARBA" id="ARBA00022729"/>
    </source>
</evidence>
<evidence type="ECO:0000256" key="2">
    <source>
        <dbReference type="ARBA" id="ARBA00022670"/>
    </source>
</evidence>
<gene>
    <name evidence="10" type="ORF">ACFQ0E_13025</name>
</gene>
<name>A0ABW2YDS7_9GAMM</name>
<dbReference type="PIRSF" id="PIRSF001134">
    <property type="entry name" value="Streptogrisin"/>
    <property type="match status" value="1"/>
</dbReference>
<dbReference type="InterPro" id="IPR001316">
    <property type="entry name" value="Pept_S1A_streptogrisin"/>
</dbReference>
<dbReference type="InterPro" id="IPR043504">
    <property type="entry name" value="Peptidase_S1_PA_chymotrypsin"/>
</dbReference>
<protein>
    <submittedName>
        <fullName evidence="10">S1 family peptidase</fullName>
    </submittedName>
</protein>
<feature type="domain" description="Peptidase S1A alpha-lytic prodomain" evidence="9">
    <location>
        <begin position="118"/>
        <end position="179"/>
    </location>
</feature>
<dbReference type="Pfam" id="PF02983">
    <property type="entry name" value="Pro_Al_protease"/>
    <property type="match status" value="1"/>
</dbReference>
<dbReference type="Gene3D" id="3.30.300.50">
    <property type="match status" value="2"/>
</dbReference>
<keyword evidence="7" id="KW-1015">Disulfide bond</keyword>
<keyword evidence="3 8" id="KW-0732">Signal</keyword>
<dbReference type="PRINTS" id="PR00861">
    <property type="entry name" value="ALYTICPTASE"/>
</dbReference>
<evidence type="ECO:0000256" key="4">
    <source>
        <dbReference type="ARBA" id="ARBA00022801"/>
    </source>
</evidence>
<feature type="signal peptide" evidence="8">
    <location>
        <begin position="1"/>
        <end position="25"/>
    </location>
</feature>
<evidence type="ECO:0000256" key="7">
    <source>
        <dbReference type="ARBA" id="ARBA00023157"/>
    </source>
</evidence>
<dbReference type="EMBL" id="JBHTIF010000002">
    <property type="protein sequence ID" value="MFD0726517.1"/>
    <property type="molecule type" value="Genomic_DNA"/>
</dbReference>
<keyword evidence="11" id="KW-1185">Reference proteome</keyword>
<evidence type="ECO:0000259" key="9">
    <source>
        <dbReference type="Pfam" id="PF02983"/>
    </source>
</evidence>
<comment type="similarity">
    <text evidence="1">Belongs to the peptidase S1 family.</text>
</comment>
<evidence type="ECO:0000256" key="5">
    <source>
        <dbReference type="ARBA" id="ARBA00022825"/>
    </source>
</evidence>
<comment type="caution">
    <text evidence="10">The sequence shown here is derived from an EMBL/GenBank/DDBJ whole genome shotgun (WGS) entry which is preliminary data.</text>
</comment>
<keyword evidence="6" id="KW-0865">Zymogen</keyword>
<dbReference type="RefSeq" id="WP_386824455.1">
    <property type="nucleotide sequence ID" value="NZ_JBHTIF010000002.1"/>
</dbReference>
<dbReference type="SUPFAM" id="SSF50494">
    <property type="entry name" value="Trypsin-like serine proteases"/>
    <property type="match status" value="1"/>
</dbReference>
<evidence type="ECO:0000256" key="8">
    <source>
        <dbReference type="SAM" id="SignalP"/>
    </source>
</evidence>
<keyword evidence="5" id="KW-0720">Serine protease</keyword>
<dbReference type="CDD" id="cd21112">
    <property type="entry name" value="alphaLP-like"/>
    <property type="match status" value="1"/>
</dbReference>
<evidence type="ECO:0000313" key="10">
    <source>
        <dbReference type="EMBL" id="MFD0726517.1"/>
    </source>
</evidence>
<dbReference type="Proteomes" id="UP001597110">
    <property type="component" value="Unassembled WGS sequence"/>
</dbReference>
<evidence type="ECO:0000256" key="6">
    <source>
        <dbReference type="ARBA" id="ARBA00023145"/>
    </source>
</evidence>
<accession>A0ABW2YDS7</accession>
<organism evidence="10 11">
    <name type="scientific">Lysobacter brunescens</name>
    <dbReference type="NCBI Taxonomy" id="262323"/>
    <lineage>
        <taxon>Bacteria</taxon>
        <taxon>Pseudomonadati</taxon>
        <taxon>Pseudomonadota</taxon>
        <taxon>Gammaproteobacteria</taxon>
        <taxon>Lysobacterales</taxon>
        <taxon>Lysobacteraceae</taxon>
        <taxon>Lysobacter</taxon>
    </lineage>
</organism>
<dbReference type="SUPFAM" id="SSF54806">
    <property type="entry name" value="Alpha-lytic protease prodomain"/>
    <property type="match status" value="2"/>
</dbReference>